<dbReference type="FunFam" id="3.20.20.105:FF:000001">
    <property type="entry name" value="Queuine tRNA-ribosyltransferase"/>
    <property type="match status" value="1"/>
</dbReference>
<name>A0A1M4VKY3_9RHOB</name>
<keyword evidence="10" id="KW-1185">Reference proteome</keyword>
<feature type="binding site" evidence="7">
    <location>
        <position position="147"/>
    </location>
    <ligand>
        <name>substrate</name>
    </ligand>
</feature>
<dbReference type="Gene3D" id="3.20.20.105">
    <property type="entry name" value="Queuine tRNA-ribosyltransferase-like"/>
    <property type="match status" value="1"/>
</dbReference>
<dbReference type="InterPro" id="IPR050076">
    <property type="entry name" value="ArchSynthase1/Queuine_TRR"/>
</dbReference>
<comment type="caution">
    <text evidence="7">Lacks conserved residue(s) required for the propagation of feature annotation.</text>
</comment>
<dbReference type="GO" id="GO:0005829">
    <property type="term" value="C:cytosol"/>
    <property type="evidence" value="ECO:0007669"/>
    <property type="project" value="TreeGrafter"/>
</dbReference>
<dbReference type="OrthoDB" id="9805417at2"/>
<feature type="binding site" evidence="7">
    <location>
        <position position="310"/>
    </location>
    <ligand>
        <name>Zn(2+)</name>
        <dbReference type="ChEBI" id="CHEBI:29105"/>
    </ligand>
</feature>
<evidence type="ECO:0000256" key="3">
    <source>
        <dbReference type="ARBA" id="ARBA00022679"/>
    </source>
</evidence>
<evidence type="ECO:0000256" key="6">
    <source>
        <dbReference type="ARBA" id="ARBA00050112"/>
    </source>
</evidence>
<dbReference type="PANTHER" id="PTHR46499:SF1">
    <property type="entry name" value="QUEUINE TRNA-RIBOSYLTRANSFERASE"/>
    <property type="match status" value="1"/>
</dbReference>
<evidence type="ECO:0000313" key="10">
    <source>
        <dbReference type="Proteomes" id="UP000325134"/>
    </source>
</evidence>
<dbReference type="UniPathway" id="UPA00392"/>
<organism evidence="9 10">
    <name type="scientific">Ruegeria intermedia</name>
    <dbReference type="NCBI Taxonomy" id="996115"/>
    <lineage>
        <taxon>Bacteria</taxon>
        <taxon>Pseudomonadati</taxon>
        <taxon>Pseudomonadota</taxon>
        <taxon>Alphaproteobacteria</taxon>
        <taxon>Rhodobacterales</taxon>
        <taxon>Roseobacteraceae</taxon>
        <taxon>Ruegeria</taxon>
    </lineage>
</organism>
<evidence type="ECO:0000256" key="1">
    <source>
        <dbReference type="ARBA" id="ARBA00004691"/>
    </source>
</evidence>
<feature type="domain" description="tRNA-guanine(15) transglycosylase-like" evidence="8">
    <location>
        <begin position="15"/>
        <end position="369"/>
    </location>
</feature>
<keyword evidence="5 7" id="KW-0671">Queuosine biosynthesis</keyword>
<keyword evidence="7" id="KW-0479">Metal-binding</keyword>
<sequence length="376" mass="41766">MTQRFSFELKATDGKARTGVIHTPRGEVRTPAFMPVGTAATVKAMMPESVRATGADILLGNTYHLMLRPTAERIDRLGGLHKFMNWERPILTDSGGFQVMSLAGLRKLTEKGVTFKSHIDGSKHELTPERSMEIQRLLGSDIVMCFDECPALPADRDRIAESMRLSMRWAERSREAFGDRPGHALFGIMQGGLERDLREESAEALKAIGFDGYAVGGLAVGEGQEAMFDCLDYAPDFLPTDKPRYLMGVGKPDDIVGAVARGIDMMDCVLPSRSGRTGQVFTRRGVVNIKNARHADDPRPLDEQCSCPACSNYSRAYLHHVFRANEMISGMLLTWHNLHYFQEIMQGMRDAIAAGTFEAWQAEFHAQRAQGDIEPL</sequence>
<keyword evidence="3 7" id="KW-0808">Transferase</keyword>
<dbReference type="RefSeq" id="WP_149775215.1">
    <property type="nucleotide sequence ID" value="NZ_FQVK01000006.1"/>
</dbReference>
<feature type="binding site" evidence="7">
    <location>
        <position position="307"/>
    </location>
    <ligand>
        <name>Zn(2+)</name>
        <dbReference type="ChEBI" id="CHEBI:29105"/>
    </ligand>
</feature>
<dbReference type="InterPro" id="IPR004803">
    <property type="entry name" value="TGT"/>
</dbReference>
<proteinExistence type="inferred from homology"/>
<feature type="binding site" evidence="7">
    <location>
        <begin position="93"/>
        <end position="97"/>
    </location>
    <ligand>
        <name>substrate</name>
    </ligand>
</feature>
<comment type="function">
    <text evidence="7">Catalyzes the base-exchange of a guanine (G) residue with the queuine precursor 7-aminomethyl-7-deazaguanine (PreQ1) at position 34 (anticodon wobble position) in tRNAs with GU(N) anticodons (tRNA-Asp, -Asn, -His and -Tyr). Catalysis occurs through a double-displacement mechanism. The nucleophile active site attacks the C1' of nucleotide 34 to detach the guanine base from the RNA, forming a covalent enzyme-RNA intermediate. The proton acceptor active site deprotonates the incoming PreQ1, allowing a nucleophilic attack on the C1' of the ribose to form the product. After dissociation, two additional enzymatic reactions on the tRNA convert PreQ1 to queuine (Q), resulting in the hypermodified nucleoside queuosine (7-(((4,5-cis-dihydroxy-2-cyclopenten-1-yl)amino)methyl)-7-deazaguanosine).</text>
</comment>
<protein>
    <recommendedName>
        <fullName evidence="7">Queuine tRNA-ribosyltransferase</fullName>
        <ecNumber evidence="7">2.4.2.29</ecNumber>
    </recommendedName>
    <alternativeName>
        <fullName evidence="7">Guanine insertion enzyme</fullName>
    </alternativeName>
    <alternativeName>
        <fullName evidence="7">tRNA-guanine transglycosylase</fullName>
    </alternativeName>
</protein>
<evidence type="ECO:0000256" key="5">
    <source>
        <dbReference type="ARBA" id="ARBA00022785"/>
    </source>
</evidence>
<evidence type="ECO:0000313" key="9">
    <source>
        <dbReference type="EMBL" id="SHE69545.1"/>
    </source>
</evidence>
<dbReference type="GO" id="GO:0008616">
    <property type="term" value="P:tRNA queuosine(34) biosynthetic process"/>
    <property type="evidence" value="ECO:0007669"/>
    <property type="project" value="UniProtKB-UniRule"/>
</dbReference>
<feature type="binding site" evidence="7">
    <location>
        <position position="305"/>
    </location>
    <ligand>
        <name>Zn(2+)</name>
        <dbReference type="ChEBI" id="CHEBI:29105"/>
    </ligand>
</feature>
<comment type="cofactor">
    <cofactor evidence="7">
        <name>Zn(2+)</name>
        <dbReference type="ChEBI" id="CHEBI:29105"/>
    </cofactor>
    <text evidence="7">Binds 1 zinc ion per subunit.</text>
</comment>
<dbReference type="NCBIfam" id="TIGR00449">
    <property type="entry name" value="tgt_general"/>
    <property type="match status" value="1"/>
</dbReference>
<dbReference type="EC" id="2.4.2.29" evidence="7"/>
<evidence type="ECO:0000256" key="2">
    <source>
        <dbReference type="ARBA" id="ARBA00022676"/>
    </source>
</evidence>
<comment type="catalytic activity">
    <reaction evidence="6 7">
        <text>7-aminomethyl-7-carbaguanine + guanosine(34) in tRNA = 7-aminomethyl-7-carbaguanosine(34) in tRNA + guanine</text>
        <dbReference type="Rhea" id="RHEA:24104"/>
        <dbReference type="Rhea" id="RHEA-COMP:10341"/>
        <dbReference type="Rhea" id="RHEA-COMP:10342"/>
        <dbReference type="ChEBI" id="CHEBI:16235"/>
        <dbReference type="ChEBI" id="CHEBI:58703"/>
        <dbReference type="ChEBI" id="CHEBI:74269"/>
        <dbReference type="ChEBI" id="CHEBI:82833"/>
        <dbReference type="EC" id="2.4.2.29"/>
    </reaction>
</comment>
<dbReference type="PANTHER" id="PTHR46499">
    <property type="entry name" value="QUEUINE TRNA-RIBOSYLTRANSFERASE"/>
    <property type="match status" value="1"/>
</dbReference>
<feature type="active site" description="Nucleophile" evidence="7">
    <location>
        <position position="267"/>
    </location>
</feature>
<feature type="binding site" evidence="7">
    <location>
        <position position="190"/>
    </location>
    <ligand>
        <name>substrate</name>
    </ligand>
</feature>
<keyword evidence="4 7" id="KW-0819">tRNA processing</keyword>
<dbReference type="Proteomes" id="UP000325134">
    <property type="component" value="Unassembled WGS sequence"/>
</dbReference>
<evidence type="ECO:0000256" key="4">
    <source>
        <dbReference type="ARBA" id="ARBA00022694"/>
    </source>
</evidence>
<accession>A0A1M4VKY3</accession>
<comment type="subunit">
    <text evidence="7">Homodimer. Within each dimer, one monomer is responsible for RNA recognition and catalysis, while the other monomer binds to the replacement base PreQ1.</text>
</comment>
<dbReference type="AlphaFoldDB" id="A0A1M4VKY3"/>
<feature type="binding site" evidence="7">
    <location>
        <position position="217"/>
    </location>
    <ligand>
        <name>substrate</name>
    </ligand>
</feature>
<feature type="active site" description="Proton acceptor" evidence="7">
    <location>
        <position position="93"/>
    </location>
</feature>
<dbReference type="NCBIfam" id="TIGR00430">
    <property type="entry name" value="Q_tRNA_tgt"/>
    <property type="match status" value="1"/>
</dbReference>
<dbReference type="HAMAP" id="MF_00168">
    <property type="entry name" value="Q_tRNA_Tgt"/>
    <property type="match status" value="1"/>
</dbReference>
<comment type="similarity">
    <text evidence="7">Belongs to the queuine tRNA-ribosyltransferase family.</text>
</comment>
<dbReference type="GO" id="GO:0008479">
    <property type="term" value="F:tRNA-guanosine(34) queuine transglycosylase activity"/>
    <property type="evidence" value="ECO:0007669"/>
    <property type="project" value="UniProtKB-UniRule"/>
</dbReference>
<keyword evidence="7" id="KW-0862">Zinc</keyword>
<evidence type="ECO:0000256" key="7">
    <source>
        <dbReference type="HAMAP-Rule" id="MF_00168"/>
    </source>
</evidence>
<gene>
    <name evidence="7" type="primary">tgt</name>
    <name evidence="9" type="ORF">SAMN05444279_106115</name>
</gene>
<dbReference type="EMBL" id="FQVK01000006">
    <property type="protein sequence ID" value="SHE69545.1"/>
    <property type="molecule type" value="Genomic_DNA"/>
</dbReference>
<dbReference type="Pfam" id="PF01702">
    <property type="entry name" value="TGT"/>
    <property type="match status" value="1"/>
</dbReference>
<comment type="pathway">
    <text evidence="1 7">tRNA modification; tRNA-queuosine biosynthesis.</text>
</comment>
<feature type="binding site" evidence="7">
    <location>
        <position position="336"/>
    </location>
    <ligand>
        <name>Zn(2+)</name>
        <dbReference type="ChEBI" id="CHEBI:29105"/>
    </ligand>
</feature>
<evidence type="ECO:0000259" key="8">
    <source>
        <dbReference type="Pfam" id="PF01702"/>
    </source>
</evidence>
<dbReference type="InterPro" id="IPR002616">
    <property type="entry name" value="tRNA_ribo_trans-like"/>
</dbReference>
<dbReference type="GO" id="GO:0046872">
    <property type="term" value="F:metal ion binding"/>
    <property type="evidence" value="ECO:0007669"/>
    <property type="project" value="UniProtKB-KW"/>
</dbReference>
<reference evidence="9 10" key="1">
    <citation type="submission" date="2016-11" db="EMBL/GenBank/DDBJ databases">
        <authorList>
            <person name="Varghese N."/>
            <person name="Submissions S."/>
        </authorList>
    </citation>
    <scope>NUCLEOTIDE SEQUENCE [LARGE SCALE GENOMIC DNA]</scope>
    <source>
        <strain evidence="9 10">DSM 29341</strain>
    </source>
</reference>
<dbReference type="SUPFAM" id="SSF51713">
    <property type="entry name" value="tRNA-guanine transglycosylase"/>
    <property type="match status" value="1"/>
</dbReference>
<dbReference type="InterPro" id="IPR036511">
    <property type="entry name" value="TGT-like_sf"/>
</dbReference>
<keyword evidence="2 7" id="KW-0328">Glycosyltransferase</keyword>
<feature type="region of interest" description="RNA binding" evidence="7">
    <location>
        <begin position="248"/>
        <end position="254"/>
    </location>
</feature>